<protein>
    <submittedName>
        <fullName evidence="1">Uncharacterized protein</fullName>
    </submittedName>
</protein>
<dbReference type="Proteomes" id="UP001298593">
    <property type="component" value="Unassembled WGS sequence"/>
</dbReference>
<evidence type="ECO:0000313" key="2">
    <source>
        <dbReference type="Proteomes" id="UP001298593"/>
    </source>
</evidence>
<organism evidence="1 2">
    <name type="scientific">[Mycobacterium] nativiensis</name>
    <dbReference type="NCBI Taxonomy" id="2855503"/>
    <lineage>
        <taxon>Bacteria</taxon>
        <taxon>Bacillati</taxon>
        <taxon>Actinomycetota</taxon>
        <taxon>Actinomycetes</taxon>
        <taxon>Mycobacteriales</taxon>
        <taxon>Mycobacteriaceae</taxon>
        <taxon>Mycolicibacter</taxon>
    </lineage>
</organism>
<name>A0ABU5XSY6_9MYCO</name>
<dbReference type="EMBL" id="JAYJJU010000003">
    <property type="protein sequence ID" value="MEB3031084.1"/>
    <property type="molecule type" value="Genomic_DNA"/>
</dbReference>
<evidence type="ECO:0000313" key="1">
    <source>
        <dbReference type="EMBL" id="MEB3031084.1"/>
    </source>
</evidence>
<reference evidence="1 2" key="1">
    <citation type="submission" date="2023-12" db="EMBL/GenBank/DDBJ databases">
        <title>Description of new species of Mycobacterium terrae complex isolated from sewage at the Sao Paulo Zoological Park Foundation in Brazil.</title>
        <authorList>
            <person name="Romagnoli C.L."/>
            <person name="Conceicao E.C."/>
            <person name="Machado E."/>
            <person name="Barreto L.B.P.F."/>
            <person name="Sharma A."/>
            <person name="Silva N.M."/>
            <person name="Marques L.E."/>
            <person name="Juliana M.A."/>
            <person name="Lourenco M.C.S."/>
            <person name="Digiampietri L.A."/>
            <person name="Suffys P.N."/>
            <person name="Viana-Niero C."/>
        </authorList>
    </citation>
    <scope>NUCLEOTIDE SEQUENCE [LARGE SCALE GENOMIC DNA]</scope>
    <source>
        <strain evidence="1 2">MYC340</strain>
    </source>
</reference>
<dbReference type="RefSeq" id="WP_329779874.1">
    <property type="nucleotide sequence ID" value="NZ_JAYJJU010000003.1"/>
</dbReference>
<gene>
    <name evidence="1" type="ORF">KV113_05895</name>
</gene>
<proteinExistence type="predicted"/>
<comment type="caution">
    <text evidence="1">The sequence shown here is derived from an EMBL/GenBank/DDBJ whole genome shotgun (WGS) entry which is preliminary data.</text>
</comment>
<keyword evidence="2" id="KW-1185">Reference proteome</keyword>
<sequence length="98" mass="10718">MSVSLNGLTFGDLFDFVDLARRAGVSRDTAVDQEFDLDDQSGPHTLQVSLADLAAVRNPDFSGIDREHFVEVLDAVLSTDGDARGALDEIKLLRDRLI</sequence>
<accession>A0ABU5XSY6</accession>